<dbReference type="PANTHER" id="PTHR44757">
    <property type="entry name" value="DIGUANYLATE CYCLASE DGCP"/>
    <property type="match status" value="1"/>
</dbReference>
<dbReference type="InterPro" id="IPR000700">
    <property type="entry name" value="PAS-assoc_C"/>
</dbReference>
<dbReference type="PROSITE" id="PS50112">
    <property type="entry name" value="PAS"/>
    <property type="match status" value="1"/>
</dbReference>
<dbReference type="SUPFAM" id="SSF141868">
    <property type="entry name" value="EAL domain-like"/>
    <property type="match status" value="1"/>
</dbReference>
<dbReference type="GO" id="GO:0016020">
    <property type="term" value="C:membrane"/>
    <property type="evidence" value="ECO:0007669"/>
    <property type="project" value="InterPro"/>
</dbReference>
<feature type="coiled-coil region" evidence="1">
    <location>
        <begin position="343"/>
        <end position="370"/>
    </location>
</feature>
<feature type="domain" description="GGDEF" evidence="8">
    <location>
        <begin position="532"/>
        <end position="665"/>
    </location>
</feature>
<evidence type="ECO:0000259" key="6">
    <source>
        <dbReference type="PROSITE" id="PS50883"/>
    </source>
</evidence>
<dbReference type="Gene3D" id="3.30.70.270">
    <property type="match status" value="1"/>
</dbReference>
<dbReference type="SMART" id="SM00267">
    <property type="entry name" value="GGDEF"/>
    <property type="match status" value="1"/>
</dbReference>
<feature type="region of interest" description="Disordered" evidence="2">
    <location>
        <begin position="1"/>
        <end position="70"/>
    </location>
</feature>
<dbReference type="Gene3D" id="3.20.20.450">
    <property type="entry name" value="EAL domain"/>
    <property type="match status" value="1"/>
</dbReference>
<dbReference type="Pfam" id="PF00672">
    <property type="entry name" value="HAMP"/>
    <property type="match status" value="1"/>
</dbReference>
<dbReference type="EMBL" id="CP001197">
    <property type="protein sequence ID" value="ACL09241.1"/>
    <property type="molecule type" value="Genomic_DNA"/>
</dbReference>
<feature type="domain" description="PAS" evidence="4">
    <location>
        <begin position="377"/>
        <end position="422"/>
    </location>
</feature>
<dbReference type="CDD" id="cd06225">
    <property type="entry name" value="HAMP"/>
    <property type="match status" value="1"/>
</dbReference>
<proteinExistence type="predicted"/>
<dbReference type="Pfam" id="PF13426">
    <property type="entry name" value="PAS_9"/>
    <property type="match status" value="1"/>
</dbReference>
<dbReference type="InterPro" id="IPR000160">
    <property type="entry name" value="GGDEF_dom"/>
</dbReference>
<sequence length="936" mass="100671">MRPEGRSPFVPVAGGQPADRGGQPDPSGRVHASGPGTPTPEWLNPPEAPKSPEQRDGAGTSGTARSSHPPRPGFGIAFKAGGLAFVAGVMIIAAILGMIIPYQQGVLRRGMESQADKLASSVAEVAASALAAQDYAALVDHCTGVLQRQSGLEYIVVTRMDGSSLAFRRGGWGFQAAPQASAGVAAKTEPSSGFRLGLPPGLDVPDAPGTAKSPASPNPADAVSPGTFPGAFTGGAADGPEVYHHVLPVERGGISICTVSVGLALDGYRAEQRAAWWHIGALTAMAVLVALATALLLSRTVTRTVLRLSGWVRSIGPGNMGQRIRIDTGDELEGLANAFNGMLDLLEASQRELNEAHRELERRVRDRTAQLCDANAKLHLMGEVFTHAVEGIFITDSAGTVVAVNPAFERITGVDAQSMVGRLSPALGMVPVNGTRSVWDEMLEHGSWIGETRGPHRDGWQIPQWLSLVSIRDETGVILNCVGVFSDITDIKQKEAQITHQANHDDLTGLPNRKHIFELLHDAIARASVRGQKLAVVFIDMDGFKFINDSYDHATGDQLLCDVARRLRAALRPGDMLGRLGGDEFVAAVGGISDKGHLDGIMRRLFETFAEPFEYGGMGFSVTASFGVSVYPDDGDSANALLSRADIAMYRAKDMGKNAIAVFCEEQCLEFTRRYRMDQEIKAAIAGREFRLVYQPIADARTLRVRKVEALLRWERDGAVVAPPSVFIPVAESSNAIREITRLVVEMACVQHAAWRLEGLTLPVAVNISSRCLNSDETISHIAACLNAYDVPPDALEVEITETSLMQNYERGNAMLCTLRDLGVRVSLDDFGTGYSSLQYLARMPIHALKIDRTFVQELLEEGGSLEIVETILGLARSLRLATVAEGVETAAQLSALRGMGVDYLQGYCLGRPLPADDILTLCRRGMRLVPRDVER</sequence>
<evidence type="ECO:0000259" key="7">
    <source>
        <dbReference type="PROSITE" id="PS50885"/>
    </source>
</evidence>
<feature type="transmembrane region" description="Helical" evidence="3">
    <location>
        <begin position="275"/>
        <end position="297"/>
    </location>
</feature>
<feature type="region of interest" description="Disordered" evidence="2">
    <location>
        <begin position="198"/>
        <end position="229"/>
    </location>
</feature>
<dbReference type="eggNOG" id="COG5001">
    <property type="taxonomic scope" value="Bacteria"/>
</dbReference>
<dbReference type="InterPro" id="IPR035965">
    <property type="entry name" value="PAS-like_dom_sf"/>
</dbReference>
<dbReference type="CDD" id="cd01948">
    <property type="entry name" value="EAL"/>
    <property type="match status" value="1"/>
</dbReference>
<dbReference type="Gene3D" id="3.30.450.20">
    <property type="entry name" value="PAS domain"/>
    <property type="match status" value="1"/>
</dbReference>
<evidence type="ECO:0000256" key="3">
    <source>
        <dbReference type="SAM" id="Phobius"/>
    </source>
</evidence>
<dbReference type="SUPFAM" id="SSF55073">
    <property type="entry name" value="Nucleotide cyclase"/>
    <property type="match status" value="1"/>
</dbReference>
<dbReference type="InterPro" id="IPR043128">
    <property type="entry name" value="Rev_trsase/Diguanyl_cyclase"/>
</dbReference>
<dbReference type="InterPro" id="IPR035919">
    <property type="entry name" value="EAL_sf"/>
</dbReference>
<evidence type="ECO:0000256" key="1">
    <source>
        <dbReference type="SAM" id="Coils"/>
    </source>
</evidence>
<name>B8DQX2_NITV9</name>
<accession>B8DQX2</accession>
<dbReference type="GO" id="GO:0007165">
    <property type="term" value="P:signal transduction"/>
    <property type="evidence" value="ECO:0007669"/>
    <property type="project" value="InterPro"/>
</dbReference>
<gene>
    <name evidence="9" type="ordered locus">DvMF_2300</name>
</gene>
<evidence type="ECO:0000256" key="2">
    <source>
        <dbReference type="SAM" id="MobiDB-lite"/>
    </source>
</evidence>
<dbReference type="CDD" id="cd01949">
    <property type="entry name" value="GGDEF"/>
    <property type="match status" value="1"/>
</dbReference>
<dbReference type="InterPro" id="IPR001633">
    <property type="entry name" value="EAL_dom"/>
</dbReference>
<feature type="transmembrane region" description="Helical" evidence="3">
    <location>
        <begin position="76"/>
        <end position="102"/>
    </location>
</feature>
<keyword evidence="1" id="KW-0175">Coiled coil</keyword>
<dbReference type="PROSITE" id="PS50887">
    <property type="entry name" value="GGDEF"/>
    <property type="match status" value="1"/>
</dbReference>
<dbReference type="HOGENOM" id="CLU_313025_0_0_7"/>
<evidence type="ECO:0000259" key="8">
    <source>
        <dbReference type="PROSITE" id="PS50887"/>
    </source>
</evidence>
<dbReference type="NCBIfam" id="TIGR00229">
    <property type="entry name" value="sensory_box"/>
    <property type="match status" value="1"/>
</dbReference>
<dbReference type="InterPro" id="IPR029787">
    <property type="entry name" value="Nucleotide_cyclase"/>
</dbReference>
<reference evidence="9" key="1">
    <citation type="submission" date="2008-10" db="EMBL/GenBank/DDBJ databases">
        <title>Complete sequence of Desulfovibrio vulgaris str. 'Miyazaki F'.</title>
        <authorList>
            <person name="Lucas S."/>
            <person name="Copeland A."/>
            <person name="Lapidus A."/>
            <person name="Glavina del Rio T."/>
            <person name="Dalin E."/>
            <person name="Tice H."/>
            <person name="Bruce D."/>
            <person name="Goodwin L."/>
            <person name="Pitluck S."/>
            <person name="Sims D."/>
            <person name="Brettin T."/>
            <person name="Detter J.C."/>
            <person name="Han C."/>
            <person name="Larimer F."/>
            <person name="Land M."/>
            <person name="Hauser L."/>
            <person name="Kyrpides N."/>
            <person name="Mikhailova N."/>
            <person name="Hazen T.C."/>
            <person name="Richardson P."/>
        </authorList>
    </citation>
    <scope>NUCLEOTIDE SEQUENCE</scope>
    <source>
        <strain evidence="9">Miyazaki F</strain>
    </source>
</reference>
<dbReference type="NCBIfam" id="TIGR00254">
    <property type="entry name" value="GGDEF"/>
    <property type="match status" value="1"/>
</dbReference>
<dbReference type="SUPFAM" id="SSF158472">
    <property type="entry name" value="HAMP domain-like"/>
    <property type="match status" value="1"/>
</dbReference>
<dbReference type="SMART" id="SM00052">
    <property type="entry name" value="EAL"/>
    <property type="match status" value="1"/>
</dbReference>
<dbReference type="InterPro" id="IPR003660">
    <property type="entry name" value="HAMP_dom"/>
</dbReference>
<feature type="domain" description="HAMP" evidence="7">
    <location>
        <begin position="299"/>
        <end position="351"/>
    </location>
</feature>
<dbReference type="SMART" id="SM00304">
    <property type="entry name" value="HAMP"/>
    <property type="match status" value="1"/>
</dbReference>
<organism evidence="9">
    <name type="scientific">Nitratidesulfovibrio vulgaris (strain DSM 19637 / Miyazaki F)</name>
    <name type="common">Desulfovibrio vulgaris</name>
    <dbReference type="NCBI Taxonomy" id="883"/>
    <lineage>
        <taxon>Bacteria</taxon>
        <taxon>Pseudomonadati</taxon>
        <taxon>Thermodesulfobacteriota</taxon>
        <taxon>Desulfovibrionia</taxon>
        <taxon>Desulfovibrionales</taxon>
        <taxon>Desulfovibrionaceae</taxon>
        <taxon>Nitratidesulfovibrio</taxon>
    </lineage>
</organism>
<feature type="domain" description="EAL" evidence="6">
    <location>
        <begin position="674"/>
        <end position="927"/>
    </location>
</feature>
<dbReference type="InterPro" id="IPR000014">
    <property type="entry name" value="PAS"/>
</dbReference>
<dbReference type="Pfam" id="PF00563">
    <property type="entry name" value="EAL"/>
    <property type="match status" value="1"/>
</dbReference>
<dbReference type="STRING" id="883.DvMF_2300"/>
<evidence type="ECO:0000259" key="5">
    <source>
        <dbReference type="PROSITE" id="PS50113"/>
    </source>
</evidence>
<keyword evidence="3" id="KW-0812">Transmembrane</keyword>
<dbReference type="PANTHER" id="PTHR44757:SF2">
    <property type="entry name" value="BIOFILM ARCHITECTURE MAINTENANCE PROTEIN MBAA"/>
    <property type="match status" value="1"/>
</dbReference>
<dbReference type="Pfam" id="PF00990">
    <property type="entry name" value="GGDEF"/>
    <property type="match status" value="1"/>
</dbReference>
<dbReference type="PROSITE" id="PS50883">
    <property type="entry name" value="EAL"/>
    <property type="match status" value="1"/>
</dbReference>
<keyword evidence="3" id="KW-0472">Membrane</keyword>
<dbReference type="AlphaFoldDB" id="B8DQX2"/>
<evidence type="ECO:0000259" key="4">
    <source>
        <dbReference type="PROSITE" id="PS50112"/>
    </source>
</evidence>
<dbReference type="SUPFAM" id="SSF55785">
    <property type="entry name" value="PYP-like sensor domain (PAS domain)"/>
    <property type="match status" value="1"/>
</dbReference>
<keyword evidence="3" id="KW-1133">Transmembrane helix</keyword>
<protein>
    <submittedName>
        <fullName evidence="9">Diguanylate cyclase/phosphodiesterase with PAS/PAC sensor(S)</fullName>
    </submittedName>
</protein>
<dbReference type="InterPro" id="IPR052155">
    <property type="entry name" value="Biofilm_reg_signaling"/>
</dbReference>
<dbReference type="PROSITE" id="PS50113">
    <property type="entry name" value="PAC"/>
    <property type="match status" value="1"/>
</dbReference>
<dbReference type="PROSITE" id="PS50885">
    <property type="entry name" value="HAMP"/>
    <property type="match status" value="1"/>
</dbReference>
<evidence type="ECO:0000313" key="9">
    <source>
        <dbReference type="EMBL" id="ACL09241.1"/>
    </source>
</evidence>
<dbReference type="KEGG" id="dvm:DvMF_2300"/>
<dbReference type="Gene3D" id="6.10.340.10">
    <property type="match status" value="1"/>
</dbReference>
<feature type="domain" description="PAC" evidence="5">
    <location>
        <begin position="448"/>
        <end position="500"/>
    </location>
</feature>
<dbReference type="CDD" id="cd00130">
    <property type="entry name" value="PAS"/>
    <property type="match status" value="1"/>
</dbReference>